<keyword evidence="5" id="KW-0830">Ubiquinone</keyword>
<dbReference type="EC" id="7.1.1.-" evidence="5"/>
<reference evidence="8 9" key="1">
    <citation type="submission" date="2023-09" db="EMBL/GenBank/DDBJ databases">
        <authorList>
            <person name="Rey-Velasco X."/>
        </authorList>
    </citation>
    <scope>NUCLEOTIDE SEQUENCE [LARGE SCALE GENOMIC DNA]</scope>
    <source>
        <strain evidence="8 9">F394</strain>
    </source>
</reference>
<comment type="subcellular location">
    <subcellularLocation>
        <location evidence="5">Cell membrane</location>
        <topology evidence="5">Multi-pass membrane protein</topology>
    </subcellularLocation>
    <subcellularLocation>
        <location evidence="1">Endomembrane system</location>
        <topology evidence="1">Multi-pass membrane protein</topology>
    </subcellularLocation>
    <subcellularLocation>
        <location evidence="6">Membrane</location>
        <topology evidence="6">Multi-pass membrane protein</topology>
    </subcellularLocation>
</comment>
<feature type="transmembrane region" description="Helical" evidence="5">
    <location>
        <begin position="69"/>
        <end position="91"/>
    </location>
</feature>
<evidence type="ECO:0000313" key="9">
    <source>
        <dbReference type="Proteomes" id="UP001267426"/>
    </source>
</evidence>
<keyword evidence="3 5" id="KW-1133">Transmembrane helix</keyword>
<keyword evidence="5" id="KW-0520">NAD</keyword>
<evidence type="ECO:0000256" key="1">
    <source>
        <dbReference type="ARBA" id="ARBA00004127"/>
    </source>
</evidence>
<evidence type="ECO:0000256" key="3">
    <source>
        <dbReference type="ARBA" id="ARBA00022989"/>
    </source>
</evidence>
<comment type="similarity">
    <text evidence="5">Belongs to the complex I subunit 2 family.</text>
</comment>
<evidence type="ECO:0000259" key="7">
    <source>
        <dbReference type="Pfam" id="PF00361"/>
    </source>
</evidence>
<protein>
    <recommendedName>
        <fullName evidence="5">NADH-quinone oxidoreductase subunit N</fullName>
        <ecNumber evidence="5">7.1.1.-</ecNumber>
    </recommendedName>
    <alternativeName>
        <fullName evidence="5">NADH dehydrogenase I subunit N</fullName>
    </alternativeName>
    <alternativeName>
        <fullName evidence="5">NDH-1 subunit N</fullName>
    </alternativeName>
</protein>
<dbReference type="EMBL" id="JAVRHT010000005">
    <property type="protein sequence ID" value="MDT0630871.1"/>
    <property type="molecule type" value="Genomic_DNA"/>
</dbReference>
<feature type="transmembrane region" description="Helical" evidence="5">
    <location>
        <begin position="271"/>
        <end position="292"/>
    </location>
</feature>
<feature type="transmembrane region" description="Helical" evidence="5">
    <location>
        <begin position="238"/>
        <end position="259"/>
    </location>
</feature>
<keyword evidence="2 5" id="KW-0812">Transmembrane</keyword>
<evidence type="ECO:0000256" key="4">
    <source>
        <dbReference type="ARBA" id="ARBA00023136"/>
    </source>
</evidence>
<feature type="domain" description="NADH:quinone oxidoreductase/Mrp antiporter transmembrane" evidence="7">
    <location>
        <begin position="123"/>
        <end position="420"/>
    </location>
</feature>
<feature type="transmembrane region" description="Helical" evidence="5">
    <location>
        <begin position="12"/>
        <end position="31"/>
    </location>
</feature>
<feature type="transmembrane region" description="Helical" evidence="5">
    <location>
        <begin position="103"/>
        <end position="123"/>
    </location>
</feature>
<dbReference type="PANTHER" id="PTHR22773">
    <property type="entry name" value="NADH DEHYDROGENASE"/>
    <property type="match status" value="1"/>
</dbReference>
<comment type="subunit">
    <text evidence="5">NDH-1 is composed of 14 different subunits. Subunits NuoA, H, J, K, L, M, N constitute the membrane sector of the complex.</text>
</comment>
<sequence>MYDFFLEDLAATAPILLVAALGVLVVLLDSFRNDSPAIPWIAGVGMTAAAVWEAFLIGRPGVAFGGEVYVGGAAALACIVVLVGAVGSLALTVPYLSRLGRNYGEVHALILFSTAGMLTLASAGSLVTLFVGLETMSVCLYVLTGLVREESTANESALKYFLLGAFSTGFFLYGVALLYGATGTMQLSLLAEGVLLTGRTGLFLAGVGLLLVGFFFKVSAVPFHMWTPDVYQGAPTSLTAFMSTASKAATFAALAVVLARALPAGLVEGSVQTVLVAVSAITMVVGNVIAVVQTNVKRMLAYSSVAHAGYILAGLAAGTAAGYGAALFYLLAYTLMNVGAFGAIGALEWDDEQGADQDLDSLAGAGYRRPFLGVALGVFMFALTGFPPLAGFMGKFLVFSAVVDAGLVWLAVLGVLASVVSGAYYLRVLVVLWMRSPDEAPANAQRPFPVATATAVVVGACAIALLVFGIAPGVLSDAATAAYTPDPVVLIVPVP</sequence>
<gene>
    <name evidence="5" type="primary">nuoN</name>
    <name evidence="8" type="ORF">RM540_03845</name>
</gene>
<evidence type="ECO:0000256" key="6">
    <source>
        <dbReference type="RuleBase" id="RU000320"/>
    </source>
</evidence>
<keyword evidence="4 5" id="KW-0472">Membrane</keyword>
<keyword evidence="5" id="KW-0813">Transport</keyword>
<evidence type="ECO:0000313" key="8">
    <source>
        <dbReference type="EMBL" id="MDT0630871.1"/>
    </source>
</evidence>
<evidence type="ECO:0000256" key="5">
    <source>
        <dbReference type="HAMAP-Rule" id="MF_00445"/>
    </source>
</evidence>
<comment type="catalytic activity">
    <reaction evidence="5">
        <text>a quinone + NADH + 5 H(+)(in) = a quinol + NAD(+) + 4 H(+)(out)</text>
        <dbReference type="Rhea" id="RHEA:57888"/>
        <dbReference type="ChEBI" id="CHEBI:15378"/>
        <dbReference type="ChEBI" id="CHEBI:24646"/>
        <dbReference type="ChEBI" id="CHEBI:57540"/>
        <dbReference type="ChEBI" id="CHEBI:57945"/>
        <dbReference type="ChEBI" id="CHEBI:132124"/>
    </reaction>
</comment>
<comment type="caution">
    <text evidence="8">The sequence shown here is derived from an EMBL/GenBank/DDBJ whole genome shotgun (WGS) entry which is preliminary data.</text>
</comment>
<feature type="transmembrane region" description="Helical" evidence="5">
    <location>
        <begin position="201"/>
        <end position="226"/>
    </location>
</feature>
<keyword evidence="9" id="KW-1185">Reference proteome</keyword>
<feature type="transmembrane region" description="Helical" evidence="5">
    <location>
        <begin position="327"/>
        <end position="349"/>
    </location>
</feature>
<dbReference type="HAMAP" id="MF_00445">
    <property type="entry name" value="NDH1_NuoN_1"/>
    <property type="match status" value="1"/>
</dbReference>
<accession>A0ABU3BNK9</accession>
<organism evidence="8 9">
    <name type="scientific">Rubrivirga litoralis</name>
    <dbReference type="NCBI Taxonomy" id="3075598"/>
    <lineage>
        <taxon>Bacteria</taxon>
        <taxon>Pseudomonadati</taxon>
        <taxon>Rhodothermota</taxon>
        <taxon>Rhodothermia</taxon>
        <taxon>Rhodothermales</taxon>
        <taxon>Rubricoccaceae</taxon>
        <taxon>Rubrivirga</taxon>
    </lineage>
</organism>
<name>A0ABU3BNK9_9BACT</name>
<dbReference type="RefSeq" id="WP_311662207.1">
    <property type="nucleotide sequence ID" value="NZ_JAVRHT010000005.1"/>
</dbReference>
<dbReference type="InterPro" id="IPR001750">
    <property type="entry name" value="ND/Mrp_TM"/>
</dbReference>
<keyword evidence="5" id="KW-0874">Quinone</keyword>
<feature type="transmembrane region" description="Helical" evidence="5">
    <location>
        <begin position="160"/>
        <end position="181"/>
    </location>
</feature>
<comment type="function">
    <text evidence="5">NDH-1 shuttles electrons from NADH, via FMN and iron-sulfur (Fe-S) centers, to quinones in the respiratory chain. The immediate electron acceptor for the enzyme in this species is believed to be ubiquinone. Couples the redox reaction to proton translocation (for every two electrons transferred, four hydrogen ions are translocated across the cytoplasmic membrane), and thus conserves the redox energy in a proton gradient.</text>
</comment>
<keyword evidence="5" id="KW-1003">Cell membrane</keyword>
<dbReference type="Proteomes" id="UP001267426">
    <property type="component" value="Unassembled WGS sequence"/>
</dbReference>
<feature type="transmembrane region" description="Helical" evidence="5">
    <location>
        <begin position="129"/>
        <end position="148"/>
    </location>
</feature>
<evidence type="ECO:0000256" key="2">
    <source>
        <dbReference type="ARBA" id="ARBA00022692"/>
    </source>
</evidence>
<keyword evidence="5" id="KW-1278">Translocase</keyword>
<feature type="transmembrane region" description="Helical" evidence="5">
    <location>
        <begin position="396"/>
        <end position="426"/>
    </location>
</feature>
<feature type="transmembrane region" description="Helical" evidence="5">
    <location>
        <begin position="38"/>
        <end position="57"/>
    </location>
</feature>
<feature type="transmembrane region" description="Helical" evidence="5">
    <location>
        <begin position="299"/>
        <end position="321"/>
    </location>
</feature>
<feature type="transmembrane region" description="Helical" evidence="5">
    <location>
        <begin position="447"/>
        <end position="471"/>
    </location>
</feature>
<dbReference type="Pfam" id="PF00361">
    <property type="entry name" value="Proton_antipo_M"/>
    <property type="match status" value="1"/>
</dbReference>
<feature type="transmembrane region" description="Helical" evidence="5">
    <location>
        <begin position="370"/>
        <end position="390"/>
    </location>
</feature>
<proteinExistence type="inferred from homology"/>
<dbReference type="InterPro" id="IPR010096">
    <property type="entry name" value="NADH-Q_OxRdtase_suN/2"/>
</dbReference>
<dbReference type="NCBIfam" id="TIGR01770">
    <property type="entry name" value="NDH_I_N"/>
    <property type="match status" value="1"/>
</dbReference>